<keyword evidence="7 10" id="KW-0067">ATP-binding</keyword>
<dbReference type="eggNOG" id="COG1624">
    <property type="taxonomic scope" value="Bacteria"/>
</dbReference>
<feature type="transmembrane region" description="Helical" evidence="10">
    <location>
        <begin position="34"/>
        <end position="53"/>
    </location>
</feature>
<dbReference type="STRING" id="111105.HR09_04930"/>
<dbReference type="OrthoDB" id="9807385at2"/>
<dbReference type="EMBL" id="JRAI01000063">
    <property type="protein sequence ID" value="KGN84900.1"/>
    <property type="molecule type" value="Genomic_DNA"/>
</dbReference>
<dbReference type="PANTHER" id="PTHR34185:SF1">
    <property type="entry name" value="DIADENYLATE CYCLASE"/>
    <property type="match status" value="1"/>
</dbReference>
<protein>
    <recommendedName>
        <fullName evidence="10">Diadenylate cyclase</fullName>
        <shortName evidence="10">DAC</shortName>
        <ecNumber evidence="10">2.7.7.85</ecNumber>
    </recommendedName>
    <alternativeName>
        <fullName evidence="10">Cyclic-di-AMP synthase</fullName>
        <shortName evidence="10">c-di-AMP synthase</shortName>
    </alternativeName>
</protein>
<evidence type="ECO:0000256" key="5">
    <source>
        <dbReference type="ARBA" id="ARBA00022695"/>
    </source>
</evidence>
<evidence type="ECO:0000313" key="12">
    <source>
        <dbReference type="EMBL" id="KGN84900.1"/>
    </source>
</evidence>
<name>A0A099WW51_9PORP</name>
<evidence type="ECO:0000256" key="7">
    <source>
        <dbReference type="ARBA" id="ARBA00022840"/>
    </source>
</evidence>
<feature type="transmembrane region" description="Helical" evidence="10">
    <location>
        <begin position="6"/>
        <end position="27"/>
    </location>
</feature>
<comment type="similarity">
    <text evidence="10">Belongs to the adenylate cyclase family. DacA/CdaA subfamily.</text>
</comment>
<evidence type="ECO:0000256" key="2">
    <source>
        <dbReference type="ARBA" id="ARBA00022475"/>
    </source>
</evidence>
<keyword evidence="8 10" id="KW-1133">Transmembrane helix</keyword>
<dbReference type="EC" id="2.7.7.85" evidence="10"/>
<dbReference type="AlphaFoldDB" id="A0A099WW51"/>
<comment type="caution">
    <text evidence="10">Lacks conserved residue(s) required for the propagation of feature annotation.</text>
</comment>
<dbReference type="NCBIfam" id="TIGR00159">
    <property type="entry name" value="diadenylate cyclase CdaA"/>
    <property type="match status" value="1"/>
</dbReference>
<dbReference type="RefSeq" id="WP_018965194.1">
    <property type="nucleotide sequence ID" value="NZ_CALUCC010000079.1"/>
</dbReference>
<dbReference type="SUPFAM" id="SSF143597">
    <property type="entry name" value="YojJ-like"/>
    <property type="match status" value="1"/>
</dbReference>
<dbReference type="Gene3D" id="3.40.1700.10">
    <property type="entry name" value="DNA integrity scanning protein, DisA, N-terminal domain"/>
    <property type="match status" value="1"/>
</dbReference>
<gene>
    <name evidence="10" type="primary">dacA</name>
    <name evidence="12" type="ORF">HR08_07510</name>
</gene>
<dbReference type="Pfam" id="PF19293">
    <property type="entry name" value="CdaA_N"/>
    <property type="match status" value="1"/>
</dbReference>
<keyword evidence="4 10" id="KW-0812">Transmembrane</keyword>
<accession>A0A099WW51</accession>
<dbReference type="GeneID" id="57239219"/>
<keyword evidence="3 10" id="KW-0808">Transferase</keyword>
<comment type="catalytic activity">
    <reaction evidence="1 10">
        <text>2 ATP = 3',3'-c-di-AMP + 2 diphosphate</text>
        <dbReference type="Rhea" id="RHEA:35655"/>
        <dbReference type="ChEBI" id="CHEBI:30616"/>
        <dbReference type="ChEBI" id="CHEBI:33019"/>
        <dbReference type="ChEBI" id="CHEBI:71500"/>
        <dbReference type="EC" id="2.7.7.85"/>
    </reaction>
</comment>
<dbReference type="Proteomes" id="UP000030130">
    <property type="component" value="Unassembled WGS sequence"/>
</dbReference>
<dbReference type="PANTHER" id="PTHR34185">
    <property type="entry name" value="DIADENYLATE CYCLASE"/>
    <property type="match status" value="1"/>
</dbReference>
<dbReference type="PROSITE" id="PS51794">
    <property type="entry name" value="DAC"/>
    <property type="match status" value="1"/>
</dbReference>
<feature type="domain" description="DAC" evidence="11">
    <location>
        <begin position="78"/>
        <end position="246"/>
    </location>
</feature>
<dbReference type="Pfam" id="PF02457">
    <property type="entry name" value="DAC"/>
    <property type="match status" value="1"/>
</dbReference>
<evidence type="ECO:0000256" key="3">
    <source>
        <dbReference type="ARBA" id="ARBA00022679"/>
    </source>
</evidence>
<evidence type="ECO:0000256" key="6">
    <source>
        <dbReference type="ARBA" id="ARBA00022741"/>
    </source>
</evidence>
<dbReference type="HAMAP" id="MF_01499">
    <property type="entry name" value="DacA"/>
    <property type="match status" value="1"/>
</dbReference>
<comment type="function">
    <text evidence="10">Catalyzes the condensation of 2 ATP molecules into cyclic di-AMP (c-di-AMP), a second messenger used to regulate differing processes in different bacteria.</text>
</comment>
<evidence type="ECO:0000259" key="11">
    <source>
        <dbReference type="PROSITE" id="PS51794"/>
    </source>
</evidence>
<dbReference type="InterPro" id="IPR014046">
    <property type="entry name" value="C-di-AMP_synthase"/>
</dbReference>
<organism evidence="12 13">
    <name type="scientific">Porphyromonas gulae</name>
    <dbReference type="NCBI Taxonomy" id="111105"/>
    <lineage>
        <taxon>Bacteria</taxon>
        <taxon>Pseudomonadati</taxon>
        <taxon>Bacteroidota</taxon>
        <taxon>Bacteroidia</taxon>
        <taxon>Bacteroidales</taxon>
        <taxon>Porphyromonadaceae</taxon>
        <taxon>Porphyromonas</taxon>
    </lineage>
</organism>
<dbReference type="GO" id="GO:0006171">
    <property type="term" value="P:cAMP biosynthetic process"/>
    <property type="evidence" value="ECO:0007669"/>
    <property type="project" value="InterPro"/>
</dbReference>
<dbReference type="GO" id="GO:0106408">
    <property type="term" value="F:diadenylate cyclase activity"/>
    <property type="evidence" value="ECO:0007669"/>
    <property type="project" value="UniProtKB-EC"/>
</dbReference>
<keyword evidence="9 10" id="KW-0472">Membrane</keyword>
<proteinExistence type="inferred from homology"/>
<dbReference type="PIRSF" id="PIRSF004793">
    <property type="entry name" value="UCP004793"/>
    <property type="match status" value="1"/>
</dbReference>
<keyword evidence="6 10" id="KW-0547">Nucleotide-binding</keyword>
<evidence type="ECO:0000256" key="9">
    <source>
        <dbReference type="ARBA" id="ARBA00023136"/>
    </source>
</evidence>
<dbReference type="InterPro" id="IPR034701">
    <property type="entry name" value="CdaA"/>
</dbReference>
<comment type="subunit">
    <text evidence="10">Probably a homodimer.</text>
</comment>
<dbReference type="InterPro" id="IPR045585">
    <property type="entry name" value="CdaA_N"/>
</dbReference>
<evidence type="ECO:0000256" key="8">
    <source>
        <dbReference type="ARBA" id="ARBA00022989"/>
    </source>
</evidence>
<keyword evidence="2 10" id="KW-1003">Cell membrane</keyword>
<reference evidence="12 13" key="1">
    <citation type="submission" date="2014-08" db="EMBL/GenBank/DDBJ databases">
        <title>Porphyromonas gulae strain:COT-052_OH1451 Genome sequencing.</title>
        <authorList>
            <person name="Wallis C."/>
            <person name="Deusch O."/>
            <person name="O'Flynn C."/>
            <person name="Davis I."/>
            <person name="Jospin G."/>
            <person name="Darling A.E."/>
            <person name="Coil D.A."/>
            <person name="Alexiev A."/>
            <person name="Horsfall A."/>
            <person name="Kirkwood N."/>
            <person name="Harris S."/>
            <person name="Eisen J.A."/>
        </authorList>
    </citation>
    <scope>NUCLEOTIDE SEQUENCE [LARGE SCALE GENOMIC DNA]</scope>
    <source>
        <strain evidence="13">COT-052 OH1451</strain>
    </source>
</reference>
<evidence type="ECO:0000313" key="13">
    <source>
        <dbReference type="Proteomes" id="UP000030130"/>
    </source>
</evidence>
<dbReference type="InterPro" id="IPR050338">
    <property type="entry name" value="DisA"/>
</dbReference>
<evidence type="ECO:0000256" key="4">
    <source>
        <dbReference type="ARBA" id="ARBA00022692"/>
    </source>
</evidence>
<evidence type="ECO:0000256" key="1">
    <source>
        <dbReference type="ARBA" id="ARBA00000877"/>
    </source>
</evidence>
<dbReference type="GO" id="GO:0004016">
    <property type="term" value="F:adenylate cyclase activity"/>
    <property type="evidence" value="ECO:0007669"/>
    <property type="project" value="UniProtKB-UniRule"/>
</dbReference>
<dbReference type="InterPro" id="IPR036888">
    <property type="entry name" value="DNA_integrity_DisA_N_sf"/>
</dbReference>
<evidence type="ECO:0000256" key="10">
    <source>
        <dbReference type="HAMAP-Rule" id="MF_01499"/>
    </source>
</evidence>
<dbReference type="InterPro" id="IPR003390">
    <property type="entry name" value="DNA_integrity_scan_DisA_N"/>
</dbReference>
<feature type="transmembrane region" description="Helical" evidence="10">
    <location>
        <begin position="59"/>
        <end position="77"/>
    </location>
</feature>
<keyword evidence="5 10" id="KW-0548">Nucleotidyltransferase</keyword>
<comment type="caution">
    <text evidence="12">The sequence shown here is derived from an EMBL/GenBank/DDBJ whole genome shotgun (WGS) entry which is preliminary data.</text>
</comment>
<sequence length="255" mass="28987">MFLQFTIKDIIDILLVALFIYAIYTTFKHSGSKALFSGILTFFVIWIIVSQIFQLRLMGAILNQFVSLGFFVLVILFQGELRKMLTAIGSTRRWRSLRRLLNKERREQDLQDERRIIAPLMLACMNMARKKTGALIAIQQGIDLTPFAHTGEVFRAEVNARLIENIFFKNSPLHDGAMVIADNSIIAAGCILPVAYNTDLNKDLGLRHRSALGLSQETDAKIIIISEERGRISFAYRGEIHQDITTDELQLLLED</sequence>
<dbReference type="GO" id="GO:0005524">
    <property type="term" value="F:ATP binding"/>
    <property type="evidence" value="ECO:0007669"/>
    <property type="project" value="UniProtKB-UniRule"/>
</dbReference>